<name>A0A832SAS5_9EURY</name>
<dbReference type="EMBL" id="DUJU01000074">
    <property type="protein sequence ID" value="HIH93644.1"/>
    <property type="molecule type" value="Genomic_DNA"/>
</dbReference>
<evidence type="ECO:0000313" key="1">
    <source>
        <dbReference type="EMBL" id="HIH93644.1"/>
    </source>
</evidence>
<comment type="caution">
    <text evidence="1">The sequence shown here is derived from an EMBL/GenBank/DDBJ whole genome shotgun (WGS) entry which is preliminary data.</text>
</comment>
<gene>
    <name evidence="1" type="ORF">HA338_06265</name>
</gene>
<organism evidence="1 2">
    <name type="scientific">Methanosarcina acetivorans</name>
    <dbReference type="NCBI Taxonomy" id="2214"/>
    <lineage>
        <taxon>Archaea</taxon>
        <taxon>Methanobacteriati</taxon>
        <taxon>Methanobacteriota</taxon>
        <taxon>Stenosarchaea group</taxon>
        <taxon>Methanomicrobia</taxon>
        <taxon>Methanosarcinales</taxon>
        <taxon>Methanosarcinaceae</taxon>
        <taxon>Methanosarcina</taxon>
    </lineage>
</organism>
<evidence type="ECO:0000313" key="2">
    <source>
        <dbReference type="Proteomes" id="UP000600774"/>
    </source>
</evidence>
<proteinExistence type="predicted"/>
<dbReference type="AlphaFoldDB" id="A0A832SAS5"/>
<dbReference type="RefSeq" id="WP_011023736.1">
    <property type="nucleotide sequence ID" value="NZ_DUJU01000074.1"/>
</dbReference>
<accession>A0A832SAS5</accession>
<reference evidence="1" key="1">
    <citation type="journal article" date="2020" name="bioRxiv">
        <title>A rank-normalized archaeal taxonomy based on genome phylogeny resolves widespread incomplete and uneven classifications.</title>
        <authorList>
            <person name="Rinke C."/>
            <person name="Chuvochina M."/>
            <person name="Mussig A.J."/>
            <person name="Chaumeil P.-A."/>
            <person name="Waite D.W."/>
            <person name="Whitman W.B."/>
            <person name="Parks D.H."/>
            <person name="Hugenholtz P."/>
        </authorList>
    </citation>
    <scope>NUCLEOTIDE SEQUENCE</scope>
    <source>
        <strain evidence="1">UBA8876</strain>
    </source>
</reference>
<protein>
    <submittedName>
        <fullName evidence="1">Uncharacterized protein</fullName>
    </submittedName>
</protein>
<dbReference type="GeneID" id="1475730"/>
<sequence>MIRFDPETEENLRILAATPEAEIQGYKAQGRMYAVTTITMAKLWVSESEKNAVQDCRKVIPPQHTPGNIP</sequence>
<dbReference type="Proteomes" id="UP000600774">
    <property type="component" value="Unassembled WGS sequence"/>
</dbReference>